<dbReference type="EC" id="3.2.1.23" evidence="4"/>
<organism evidence="4 5">
    <name type="scientific">Cellulomonas wangleii</name>
    <dbReference type="NCBI Taxonomy" id="2816956"/>
    <lineage>
        <taxon>Bacteria</taxon>
        <taxon>Bacillati</taxon>
        <taxon>Actinomycetota</taxon>
        <taxon>Actinomycetes</taxon>
        <taxon>Micrococcales</taxon>
        <taxon>Cellulomonadaceae</taxon>
        <taxon>Cellulomonas</taxon>
    </lineage>
</organism>
<name>A0ABX8D6V9_9CELL</name>
<dbReference type="EMBL" id="CP074405">
    <property type="protein sequence ID" value="QVI63179.1"/>
    <property type="molecule type" value="Genomic_DNA"/>
</dbReference>
<dbReference type="Gene3D" id="3.20.20.80">
    <property type="entry name" value="Glycosidases"/>
    <property type="match status" value="1"/>
</dbReference>
<dbReference type="GO" id="GO:0004565">
    <property type="term" value="F:beta-galactosidase activity"/>
    <property type="evidence" value="ECO:0007669"/>
    <property type="project" value="UniProtKB-EC"/>
</dbReference>
<evidence type="ECO:0000259" key="3">
    <source>
        <dbReference type="Pfam" id="PF01301"/>
    </source>
</evidence>
<dbReference type="InterPro" id="IPR001944">
    <property type="entry name" value="Glycoside_Hdrlase_35"/>
</dbReference>
<reference evidence="4 5" key="1">
    <citation type="submission" date="2021-05" db="EMBL/GenBank/DDBJ databases">
        <title>Novel species in genus Cellulomonas.</title>
        <authorList>
            <person name="Zhang G."/>
        </authorList>
    </citation>
    <scope>NUCLEOTIDE SEQUENCE [LARGE SCALE GENOMIC DNA]</scope>
    <source>
        <strain evidence="5">zg-ZUI222</strain>
    </source>
</reference>
<gene>
    <name evidence="4" type="ORF">KG103_04545</name>
</gene>
<keyword evidence="4" id="KW-0378">Hydrolase</keyword>
<sequence length="879" mass="91736">MTTTLQDGTVRLGPGGLVLDGREQVLACASLFYFRIPREEWAARLAAVRATGYTLVDVYVPWNFHELAPGEWDFTGRRDVGEFLDLAHAAGLGVLARPGPYICSEWDGGALPAWLPLEDGLALRQAEPRYLAHVERWFDRVLPLLVQRQHGRGGPVVAVQLENELDFFDTADRAAYVGALRDMAVRHGVEVPLVACAGQGDLVGATGGVPGVTPAFNFYPDDRSPFVEPEVRRYADLLAARDEPLLVTETNRAHVTLRRLLVSGAKVLAPYLQASGYDFGFTPSVGNWGDPGGFMTHDYDFGGYLSPTGEPRPQTVEARVLTAVTRTLGPRLARGVPGAADGAYTGTAPTAASPSRVVLDGGGTLLGVPNLGDEDATFELAATDALPAVPLTVPGHACALVLRDLPLEGFGGHGTLVLATGDLVGAGPDGVELAAAVPGTVALAAPGGAPTLVDLPAPRPGSPVRVVVDAPPSDDGVPPGEHLRWQVVVHHPVDVPGPDGPVTAPAGTPAAEPVRLTAARRPALPTRDGTTREHRTAPASEEVGVHRGRTHYAADVTGADELLLEGAGDLVDLAVDGRPLPTIAGFGATVVVPVAGASTLTATAETWGHPNFDDARLPGLAMGSLRGLGRVWSVTGRSDVHALWTVEPGAQWAGTPAPLRPLGGWSSTRVGAPVTYRRGLDVDGTHHHALHLPGLGAPVTVTVDGADHLVTPHDPWLHLAPGAGRDVAVTVPHVPGVLGGATLLRLAPVEGWQVEPQPDRDLVALAGRTAPAEPVDLPLRPAPGEELWLDVDVPPGGCSLRFAGTHVRVAAYAHGELLGRVWLGDPASPRFTGGDPGRLWLPGAWNSGIIRLMVRGTVGAEAPELGAVLVQPTGGTAWP</sequence>
<evidence type="ECO:0000313" key="4">
    <source>
        <dbReference type="EMBL" id="QVI63179.1"/>
    </source>
</evidence>
<dbReference type="SUPFAM" id="SSF51445">
    <property type="entry name" value="(Trans)glycosidases"/>
    <property type="match status" value="1"/>
</dbReference>
<keyword evidence="4" id="KW-0326">Glycosidase</keyword>
<dbReference type="PRINTS" id="PR00742">
    <property type="entry name" value="GLHYDRLASE35"/>
</dbReference>
<proteinExistence type="inferred from homology"/>
<dbReference type="Proteomes" id="UP000677804">
    <property type="component" value="Chromosome"/>
</dbReference>
<protein>
    <submittedName>
        <fullName evidence="4">Beta-galactosidase</fullName>
        <ecNumber evidence="4">3.2.1.23</ecNumber>
    </submittedName>
</protein>
<dbReference type="RefSeq" id="WP_207342315.1">
    <property type="nucleotide sequence ID" value="NZ_CP074405.1"/>
</dbReference>
<dbReference type="InterPro" id="IPR031330">
    <property type="entry name" value="Gly_Hdrlase_35_cat"/>
</dbReference>
<evidence type="ECO:0000256" key="1">
    <source>
        <dbReference type="ARBA" id="ARBA00009809"/>
    </source>
</evidence>
<feature type="domain" description="Glycoside hydrolase 35 catalytic" evidence="3">
    <location>
        <begin position="17"/>
        <end position="251"/>
    </location>
</feature>
<evidence type="ECO:0000313" key="5">
    <source>
        <dbReference type="Proteomes" id="UP000677804"/>
    </source>
</evidence>
<comment type="similarity">
    <text evidence="1 2">Belongs to the glycosyl hydrolase 35 family.</text>
</comment>
<evidence type="ECO:0000256" key="2">
    <source>
        <dbReference type="RuleBase" id="RU003679"/>
    </source>
</evidence>
<accession>A0ABX8D6V9</accession>
<keyword evidence="5" id="KW-1185">Reference proteome</keyword>
<dbReference type="Pfam" id="PF01301">
    <property type="entry name" value="Glyco_hydro_35"/>
    <property type="match status" value="1"/>
</dbReference>
<dbReference type="InterPro" id="IPR017853">
    <property type="entry name" value="GH"/>
</dbReference>
<dbReference type="PANTHER" id="PTHR23421">
    <property type="entry name" value="BETA-GALACTOSIDASE RELATED"/>
    <property type="match status" value="1"/>
</dbReference>